<organism evidence="2 3">
    <name type="scientific">Salipaludibacillus agaradhaerens</name>
    <name type="common">Bacillus agaradhaerens</name>
    <dbReference type="NCBI Taxonomy" id="76935"/>
    <lineage>
        <taxon>Bacteria</taxon>
        <taxon>Bacillati</taxon>
        <taxon>Bacillota</taxon>
        <taxon>Bacilli</taxon>
        <taxon>Bacillales</taxon>
        <taxon>Bacillaceae</taxon>
    </lineage>
</organism>
<dbReference type="AlphaFoldDB" id="A0A9Q4B4E1"/>
<sequence>MIKKRGIILIICFAVLLSFFYVVIVDHGNQDSEEIEEVLKDFNPFLFDINIEPVSSRYAIASYNWGYPHDTKFGLVELKKTLFGWEIVKATSDRMAFDDWPQEASIMAVYNELSESVVLRGRVVVSDIEEIQIQTKDGTRYDGSDIKITDNYMWYFITKEDVDLTGATITVLSEGGEIEDELYVDDEWNIHY</sequence>
<dbReference type="RefSeq" id="WP_257822509.1">
    <property type="nucleotide sequence ID" value="NZ_JABXYM010000001.1"/>
</dbReference>
<evidence type="ECO:0000313" key="3">
    <source>
        <dbReference type="Proteomes" id="UP001057753"/>
    </source>
</evidence>
<dbReference type="Proteomes" id="UP001057753">
    <property type="component" value="Unassembled WGS sequence"/>
</dbReference>
<keyword evidence="3" id="KW-1185">Reference proteome</keyword>
<evidence type="ECO:0000313" key="2">
    <source>
        <dbReference type="EMBL" id="MCR6098129.1"/>
    </source>
</evidence>
<dbReference type="EMBL" id="JABXYM010000001">
    <property type="protein sequence ID" value="MCR6098129.1"/>
    <property type="molecule type" value="Genomic_DNA"/>
</dbReference>
<keyword evidence="1" id="KW-0472">Membrane</keyword>
<keyword evidence="1" id="KW-0812">Transmembrane</keyword>
<proteinExistence type="predicted"/>
<accession>A0A9Q4B4E1</accession>
<protein>
    <submittedName>
        <fullName evidence="2">Uncharacterized protein</fullName>
    </submittedName>
</protein>
<reference evidence="2" key="1">
    <citation type="submission" date="2020-06" db="EMBL/GenBank/DDBJ databases">
        <title>Insight into the genomes of haloalkaliphilic bacilli from Kenyan soda lakes.</title>
        <authorList>
            <person name="Mwirichia R."/>
            <person name="Villamizar G.C."/>
            <person name="Poehlein A."/>
            <person name="Mugweru J."/>
            <person name="Kipnyargis A."/>
            <person name="Kiplimo D."/>
            <person name="Orwa P."/>
            <person name="Daniel R."/>
        </authorList>
    </citation>
    <scope>NUCLEOTIDE SEQUENCE</scope>
    <source>
        <strain evidence="2">B1096_S55</strain>
    </source>
</reference>
<feature type="transmembrane region" description="Helical" evidence="1">
    <location>
        <begin position="7"/>
        <end position="24"/>
    </location>
</feature>
<comment type="caution">
    <text evidence="2">The sequence shown here is derived from an EMBL/GenBank/DDBJ whole genome shotgun (WGS) entry which is preliminary data.</text>
</comment>
<evidence type="ECO:0000256" key="1">
    <source>
        <dbReference type="SAM" id="Phobius"/>
    </source>
</evidence>
<name>A0A9Q4B4E1_SALAG</name>
<gene>
    <name evidence="2" type="ORF">HXA33_16435</name>
</gene>
<keyword evidence="1" id="KW-1133">Transmembrane helix</keyword>